<dbReference type="EMBL" id="MU970102">
    <property type="protein sequence ID" value="KAK9321288.1"/>
    <property type="molecule type" value="Genomic_DNA"/>
</dbReference>
<keyword evidence="2" id="KW-1185">Reference proteome</keyword>
<comment type="caution">
    <text evidence="1">The sequence shown here is derived from an EMBL/GenBank/DDBJ whole genome shotgun (WGS) entry which is preliminary data.</text>
</comment>
<organism evidence="1 2">
    <name type="scientific">Lipomyces orientalis</name>
    <dbReference type="NCBI Taxonomy" id="1233043"/>
    <lineage>
        <taxon>Eukaryota</taxon>
        <taxon>Fungi</taxon>
        <taxon>Dikarya</taxon>
        <taxon>Ascomycota</taxon>
        <taxon>Saccharomycotina</taxon>
        <taxon>Lipomycetes</taxon>
        <taxon>Lipomycetales</taxon>
        <taxon>Lipomycetaceae</taxon>
        <taxon>Lipomyces</taxon>
    </lineage>
</organism>
<evidence type="ECO:0000313" key="2">
    <source>
        <dbReference type="Proteomes" id="UP001489719"/>
    </source>
</evidence>
<sequence>MASRMVVLVTGGNNGIGYEAVKALLESTNAYHILFGTRLSRKASLQLRPSTRNVQCRPALLNFDREGFRASPASPGHPRQ</sequence>
<accession>A0ACC3TJJ7</accession>
<protein>
    <submittedName>
        <fullName evidence="1">Uncharacterized protein</fullName>
    </submittedName>
</protein>
<dbReference type="Proteomes" id="UP001489719">
    <property type="component" value="Unassembled WGS sequence"/>
</dbReference>
<proteinExistence type="predicted"/>
<evidence type="ECO:0000313" key="1">
    <source>
        <dbReference type="EMBL" id="KAK9321288.1"/>
    </source>
</evidence>
<gene>
    <name evidence="1" type="ORF">V1517DRAFT_176341</name>
</gene>
<reference evidence="2" key="1">
    <citation type="journal article" date="2024" name="Front. Bioeng. Biotechnol.">
        <title>Genome-scale model development and genomic sequencing of the oleaginous clade Lipomyces.</title>
        <authorList>
            <person name="Czajka J.J."/>
            <person name="Han Y."/>
            <person name="Kim J."/>
            <person name="Mondo S.J."/>
            <person name="Hofstad B.A."/>
            <person name="Robles A."/>
            <person name="Haridas S."/>
            <person name="Riley R."/>
            <person name="LaButti K."/>
            <person name="Pangilinan J."/>
            <person name="Andreopoulos W."/>
            <person name="Lipzen A."/>
            <person name="Yan J."/>
            <person name="Wang M."/>
            <person name="Ng V."/>
            <person name="Grigoriev I.V."/>
            <person name="Spatafora J.W."/>
            <person name="Magnuson J.K."/>
            <person name="Baker S.E."/>
            <person name="Pomraning K.R."/>
        </authorList>
    </citation>
    <scope>NUCLEOTIDE SEQUENCE [LARGE SCALE GENOMIC DNA]</scope>
    <source>
        <strain evidence="2">CBS 10300</strain>
    </source>
</reference>
<name>A0ACC3TJJ7_9ASCO</name>